<evidence type="ECO:0000256" key="2">
    <source>
        <dbReference type="ARBA" id="ARBA00022723"/>
    </source>
</evidence>
<evidence type="ECO:0000256" key="1">
    <source>
        <dbReference type="ARBA" id="ARBA00022617"/>
    </source>
</evidence>
<evidence type="ECO:0000256" key="3">
    <source>
        <dbReference type="ARBA" id="ARBA00023004"/>
    </source>
</evidence>
<dbReference type="PROSITE" id="PS51257">
    <property type="entry name" value="PROKAR_LIPOPROTEIN"/>
    <property type="match status" value="1"/>
</dbReference>
<dbReference type="RefSeq" id="WP_380746227.1">
    <property type="nucleotide sequence ID" value="NZ_JBHTLI010000002.1"/>
</dbReference>
<evidence type="ECO:0000259" key="6">
    <source>
        <dbReference type="PROSITE" id="PS51007"/>
    </source>
</evidence>
<evidence type="ECO:0000313" key="8">
    <source>
        <dbReference type="Proteomes" id="UP001597131"/>
    </source>
</evidence>
<organism evidence="7 8">
    <name type="scientific">Salegentibacter chungangensis</name>
    <dbReference type="NCBI Taxonomy" id="1335724"/>
    <lineage>
        <taxon>Bacteria</taxon>
        <taxon>Pseudomonadati</taxon>
        <taxon>Bacteroidota</taxon>
        <taxon>Flavobacteriia</taxon>
        <taxon>Flavobacteriales</taxon>
        <taxon>Flavobacteriaceae</taxon>
        <taxon>Salegentibacter</taxon>
    </lineage>
</organism>
<dbReference type="Proteomes" id="UP001597131">
    <property type="component" value="Unassembled WGS sequence"/>
</dbReference>
<evidence type="ECO:0000256" key="5">
    <source>
        <dbReference type="SAM" id="MobiDB-lite"/>
    </source>
</evidence>
<reference evidence="8" key="1">
    <citation type="journal article" date="2019" name="Int. J. Syst. Evol. Microbiol.">
        <title>The Global Catalogue of Microorganisms (GCM) 10K type strain sequencing project: providing services to taxonomists for standard genome sequencing and annotation.</title>
        <authorList>
            <consortium name="The Broad Institute Genomics Platform"/>
            <consortium name="The Broad Institute Genome Sequencing Center for Infectious Disease"/>
            <person name="Wu L."/>
            <person name="Ma J."/>
        </authorList>
    </citation>
    <scope>NUCLEOTIDE SEQUENCE [LARGE SCALE GENOMIC DNA]</scope>
    <source>
        <strain evidence="8">CCUG 64793</strain>
    </source>
</reference>
<accession>A0ABW3NRJ2</accession>
<evidence type="ECO:0000313" key="7">
    <source>
        <dbReference type="EMBL" id="MFD1096513.1"/>
    </source>
</evidence>
<comment type="caution">
    <text evidence="7">The sequence shown here is derived from an EMBL/GenBank/DDBJ whole genome shotgun (WGS) entry which is preliminary data.</text>
</comment>
<dbReference type="InterPro" id="IPR009056">
    <property type="entry name" value="Cyt_c-like_dom"/>
</dbReference>
<gene>
    <name evidence="7" type="ORF">ACFQ3Q_12175</name>
</gene>
<feature type="domain" description="Cytochrome c" evidence="6">
    <location>
        <begin position="75"/>
        <end position="165"/>
    </location>
</feature>
<evidence type="ECO:0000256" key="4">
    <source>
        <dbReference type="PROSITE-ProRule" id="PRU00433"/>
    </source>
</evidence>
<dbReference type="InterPro" id="IPR036909">
    <property type="entry name" value="Cyt_c-like_dom_sf"/>
</dbReference>
<proteinExistence type="predicted"/>
<dbReference type="SUPFAM" id="SSF46626">
    <property type="entry name" value="Cytochrome c"/>
    <property type="match status" value="1"/>
</dbReference>
<feature type="compositionally biased region" description="Basic and acidic residues" evidence="5">
    <location>
        <begin position="42"/>
        <end position="52"/>
    </location>
</feature>
<dbReference type="Pfam" id="PF00034">
    <property type="entry name" value="Cytochrom_C"/>
    <property type="match status" value="1"/>
</dbReference>
<keyword evidence="2 4" id="KW-0479">Metal-binding</keyword>
<keyword evidence="1 4" id="KW-0349">Heme</keyword>
<dbReference type="Gene3D" id="1.10.760.10">
    <property type="entry name" value="Cytochrome c-like domain"/>
    <property type="match status" value="1"/>
</dbReference>
<dbReference type="EMBL" id="JBHTLI010000002">
    <property type="protein sequence ID" value="MFD1096513.1"/>
    <property type="molecule type" value="Genomic_DNA"/>
</dbReference>
<dbReference type="PROSITE" id="PS51007">
    <property type="entry name" value="CYTC"/>
    <property type="match status" value="1"/>
</dbReference>
<feature type="region of interest" description="Disordered" evidence="5">
    <location>
        <begin position="28"/>
        <end position="56"/>
    </location>
</feature>
<keyword evidence="8" id="KW-1185">Reference proteome</keyword>
<sequence length="165" mass="18098">MNNLIKTLVLGVIFLGVVACGDSEKKEKEEMKLGDYSSEPSKAAEGESKAATKDLSNTGIGPVKSIDLANDVDQDMAARGKSIFNNMCSACHKTDKKFIGPAIEGVTERRSPEWIMNMILNPEEMIAKDPIAKQLVIESNMAVMANQNLTEEEARAVLEYFRTLN</sequence>
<name>A0ABW3NRJ2_9FLAO</name>
<protein>
    <submittedName>
        <fullName evidence="7">C-type cytochrome</fullName>
    </submittedName>
</protein>
<keyword evidence="3 4" id="KW-0408">Iron</keyword>